<keyword evidence="1" id="KW-0812">Transmembrane</keyword>
<accession>A0A4R6FZL0</accession>
<reference evidence="2 3" key="1">
    <citation type="submission" date="2019-03" db="EMBL/GenBank/DDBJ databases">
        <title>Genomic Encyclopedia of Type Strains, Phase IV (KMG-IV): sequencing the most valuable type-strain genomes for metagenomic binning, comparative biology and taxonomic classification.</title>
        <authorList>
            <person name="Goeker M."/>
        </authorList>
    </citation>
    <scope>NUCLEOTIDE SEQUENCE [LARGE SCALE GENOMIC DNA]</scope>
    <source>
        <strain evidence="2 3">DSM 18555</strain>
    </source>
</reference>
<dbReference type="PROSITE" id="PS51257">
    <property type="entry name" value="PROKAR_LIPOPROTEIN"/>
    <property type="match status" value="1"/>
</dbReference>
<keyword evidence="1" id="KW-0472">Membrane</keyword>
<name>A0A4R6FZL0_9BURK</name>
<dbReference type="EMBL" id="SNWF01000010">
    <property type="protein sequence ID" value="TDN87453.1"/>
    <property type="molecule type" value="Genomic_DNA"/>
</dbReference>
<evidence type="ECO:0000313" key="2">
    <source>
        <dbReference type="EMBL" id="TDN87453.1"/>
    </source>
</evidence>
<keyword evidence="3" id="KW-1185">Reference proteome</keyword>
<keyword evidence="1" id="KW-1133">Transmembrane helix</keyword>
<organism evidence="2 3">
    <name type="scientific">Herminiimonas fonticola</name>
    <dbReference type="NCBI Taxonomy" id="303380"/>
    <lineage>
        <taxon>Bacteria</taxon>
        <taxon>Pseudomonadati</taxon>
        <taxon>Pseudomonadota</taxon>
        <taxon>Betaproteobacteria</taxon>
        <taxon>Burkholderiales</taxon>
        <taxon>Oxalobacteraceae</taxon>
        <taxon>Herminiimonas</taxon>
    </lineage>
</organism>
<dbReference type="AlphaFoldDB" id="A0A4R6FZL0"/>
<protein>
    <submittedName>
        <fullName evidence="2">Uncharacterized protein</fullName>
    </submittedName>
</protein>
<evidence type="ECO:0000313" key="3">
    <source>
        <dbReference type="Proteomes" id="UP000294737"/>
    </source>
</evidence>
<proteinExistence type="predicted"/>
<comment type="caution">
    <text evidence="2">The sequence shown here is derived from an EMBL/GenBank/DDBJ whole genome shotgun (WGS) entry which is preliminary data.</text>
</comment>
<feature type="transmembrane region" description="Helical" evidence="1">
    <location>
        <begin position="45"/>
        <end position="63"/>
    </location>
</feature>
<feature type="transmembrane region" description="Helical" evidence="1">
    <location>
        <begin position="20"/>
        <end position="39"/>
    </location>
</feature>
<dbReference type="Proteomes" id="UP000294737">
    <property type="component" value="Unassembled WGS sequence"/>
</dbReference>
<evidence type="ECO:0000256" key="1">
    <source>
        <dbReference type="SAM" id="Phobius"/>
    </source>
</evidence>
<sequence>MNTIKGMGMNTVQRFIFDTLSRIGTSILAGSLVSCLVIGRLEPLHIVLMLIGVVLTGFGFPLIRGS</sequence>
<gene>
    <name evidence="2" type="ORF">EV677_2973</name>
</gene>